<dbReference type="Pfam" id="PF00534">
    <property type="entry name" value="Glycos_transf_1"/>
    <property type="match status" value="1"/>
</dbReference>
<dbReference type="PANTHER" id="PTHR45947">
    <property type="entry name" value="SULFOQUINOVOSYL TRANSFERASE SQD2"/>
    <property type="match status" value="1"/>
</dbReference>
<proteinExistence type="predicted"/>
<dbReference type="CDD" id="cd03814">
    <property type="entry name" value="GT4-like"/>
    <property type="match status" value="1"/>
</dbReference>
<comment type="caution">
    <text evidence="5">The sequence shown here is derived from an EMBL/GenBank/DDBJ whole genome shotgun (WGS) entry which is preliminary data.</text>
</comment>
<evidence type="ECO:0000313" key="6">
    <source>
        <dbReference type="Proteomes" id="UP000471120"/>
    </source>
</evidence>
<dbReference type="GO" id="GO:1901137">
    <property type="term" value="P:carbohydrate derivative biosynthetic process"/>
    <property type="evidence" value="ECO:0007669"/>
    <property type="project" value="UniProtKB-ARBA"/>
</dbReference>
<evidence type="ECO:0000256" key="1">
    <source>
        <dbReference type="ARBA" id="ARBA00022676"/>
    </source>
</evidence>
<name>A0A6P2CGQ4_9NOCA</name>
<keyword evidence="1" id="KW-0328">Glycosyltransferase</keyword>
<dbReference type="InterPro" id="IPR028098">
    <property type="entry name" value="Glyco_trans_4-like_N"/>
</dbReference>
<dbReference type="EMBL" id="QRCM01000001">
    <property type="protein sequence ID" value="TXG91937.1"/>
    <property type="molecule type" value="Genomic_DNA"/>
</dbReference>
<feature type="domain" description="Glycosyltransferase subfamily 4-like N-terminal" evidence="4">
    <location>
        <begin position="14"/>
        <end position="177"/>
    </location>
</feature>
<evidence type="ECO:0000259" key="3">
    <source>
        <dbReference type="Pfam" id="PF00534"/>
    </source>
</evidence>
<evidence type="ECO:0000256" key="2">
    <source>
        <dbReference type="ARBA" id="ARBA00022679"/>
    </source>
</evidence>
<dbReference type="RefSeq" id="WP_010838189.1">
    <property type="nucleotide sequence ID" value="NZ_QRCM01000001.1"/>
</dbReference>
<dbReference type="Gene3D" id="3.40.50.2000">
    <property type="entry name" value="Glycogen Phosphorylase B"/>
    <property type="match status" value="2"/>
</dbReference>
<organism evidence="5 6">
    <name type="scientific">Rhodococcus rhodnii</name>
    <dbReference type="NCBI Taxonomy" id="38312"/>
    <lineage>
        <taxon>Bacteria</taxon>
        <taxon>Bacillati</taxon>
        <taxon>Actinomycetota</taxon>
        <taxon>Actinomycetes</taxon>
        <taxon>Mycobacteriales</taxon>
        <taxon>Nocardiaceae</taxon>
        <taxon>Rhodococcus</taxon>
    </lineage>
</organism>
<dbReference type="Proteomes" id="UP000471120">
    <property type="component" value="Unassembled WGS sequence"/>
</dbReference>
<gene>
    <name evidence="5" type="ORF">DW322_19305</name>
</gene>
<feature type="domain" description="Glycosyl transferase family 1" evidence="3">
    <location>
        <begin position="199"/>
        <end position="318"/>
    </location>
</feature>
<sequence length="388" mass="41233">MRVAIVTESFLPLINGVTHSVERVLEHLTGRGHECMVVAPGAAGEHHGVPVVGMPLVRMPARGRFPVGVPTAAGFDEVRAFEPDVVHVASPFVLGAGGLAWANRLDVPAVAVYQTDVAGFAGAYGLSPARRAAWWWTRRIHERAHRTLAPSTAAMASLAEHNVERVHLWPRGVDAERFAPWRRDAALHAQWSASRSPDDGGRLVVGYVGRLAPEKHVERLAPLAHDPRVRLVVVGDGPQRERLRRLLPTAVFTGELRGAALAAAFASLDVFVHTGEHETFCQSVQEALASGLPVIAPDAGGPRDLVASGRAGLLLGVDAFEHELPAAVASFADPAVRSRFAAAARASVRRRSWPLVGDALLAHYRAVVAGDVVSAVHPPADPPSALAA</sequence>
<dbReference type="PANTHER" id="PTHR45947:SF3">
    <property type="entry name" value="SULFOQUINOVOSYL TRANSFERASE SQD2"/>
    <property type="match status" value="1"/>
</dbReference>
<keyword evidence="2 5" id="KW-0808">Transferase</keyword>
<dbReference type="SUPFAM" id="SSF53756">
    <property type="entry name" value="UDP-Glycosyltransferase/glycogen phosphorylase"/>
    <property type="match status" value="1"/>
</dbReference>
<dbReference type="AlphaFoldDB" id="A0A6P2CGQ4"/>
<dbReference type="GO" id="GO:1903509">
    <property type="term" value="P:liposaccharide metabolic process"/>
    <property type="evidence" value="ECO:0007669"/>
    <property type="project" value="UniProtKB-ARBA"/>
</dbReference>
<dbReference type="InterPro" id="IPR050194">
    <property type="entry name" value="Glycosyltransferase_grp1"/>
</dbReference>
<accession>A0A6P2CGQ4</accession>
<protein>
    <submittedName>
        <fullName evidence="5">Glycosyltransferase family 1 protein</fullName>
    </submittedName>
</protein>
<dbReference type="GO" id="GO:0016758">
    <property type="term" value="F:hexosyltransferase activity"/>
    <property type="evidence" value="ECO:0007669"/>
    <property type="project" value="TreeGrafter"/>
</dbReference>
<evidence type="ECO:0000313" key="5">
    <source>
        <dbReference type="EMBL" id="TXG91937.1"/>
    </source>
</evidence>
<dbReference type="Pfam" id="PF13439">
    <property type="entry name" value="Glyco_transf_4"/>
    <property type="match status" value="1"/>
</dbReference>
<evidence type="ECO:0000259" key="4">
    <source>
        <dbReference type="Pfam" id="PF13439"/>
    </source>
</evidence>
<dbReference type="InterPro" id="IPR001296">
    <property type="entry name" value="Glyco_trans_1"/>
</dbReference>
<reference evidence="5 6" key="1">
    <citation type="submission" date="2018-07" db="EMBL/GenBank/DDBJ databases">
        <title>Genome sequence of Rhodococcus rhodnii ATCC 35071 from Rhodnius prolixus.</title>
        <authorList>
            <person name="Patel V."/>
            <person name="Vogel K.J."/>
        </authorList>
    </citation>
    <scope>NUCLEOTIDE SEQUENCE [LARGE SCALE GENOMIC DNA]</scope>
    <source>
        <strain evidence="5 6">ATCC 35071</strain>
    </source>
</reference>